<dbReference type="Proteomes" id="UP001143910">
    <property type="component" value="Unassembled WGS sequence"/>
</dbReference>
<keyword evidence="2" id="KW-1185">Reference proteome</keyword>
<name>A0ACC1NJH8_9HYPO</name>
<reference evidence="1" key="1">
    <citation type="submission" date="2022-08" db="EMBL/GenBank/DDBJ databases">
        <title>Genome Sequence of Lecanicillium fungicola.</title>
        <authorList>
            <person name="Buettner E."/>
        </authorList>
    </citation>
    <scope>NUCLEOTIDE SEQUENCE</scope>
    <source>
        <strain evidence="1">Babe33</strain>
    </source>
</reference>
<comment type="caution">
    <text evidence="1">The sequence shown here is derived from an EMBL/GenBank/DDBJ whole genome shotgun (WGS) entry which is preliminary data.</text>
</comment>
<gene>
    <name evidence="1" type="ORF">NQ176_g3457</name>
</gene>
<dbReference type="EMBL" id="JANJQO010000315">
    <property type="protein sequence ID" value="KAJ2979090.1"/>
    <property type="molecule type" value="Genomic_DNA"/>
</dbReference>
<proteinExistence type="predicted"/>
<organism evidence="1 2">
    <name type="scientific">Zarea fungicola</name>
    <dbReference type="NCBI Taxonomy" id="93591"/>
    <lineage>
        <taxon>Eukaryota</taxon>
        <taxon>Fungi</taxon>
        <taxon>Dikarya</taxon>
        <taxon>Ascomycota</taxon>
        <taxon>Pezizomycotina</taxon>
        <taxon>Sordariomycetes</taxon>
        <taxon>Hypocreomycetidae</taxon>
        <taxon>Hypocreales</taxon>
        <taxon>Cordycipitaceae</taxon>
        <taxon>Zarea</taxon>
    </lineage>
</organism>
<evidence type="ECO:0000313" key="2">
    <source>
        <dbReference type="Proteomes" id="UP001143910"/>
    </source>
</evidence>
<accession>A0ACC1NJH8</accession>
<sequence>MDEKYGDHYPSSAAATTRLYLKEQKVDSKIENPFEKEPDRSRRQKLDLYLLKPTQIGQSRWTIWERLCGPVSTRYAICVLIGWSIWGFTLLTCILGGAYLGVAYLLLMPLTGKMVTLLRGGKPRDLLASENPGDQNRLVVVTDSLNGGNWSAYYGPKDPVNALLNRPLLRTDRPAHPNLLRWFIRAFVSLQWILIIASSAFQGWDAAVITIWTATCALFVTYVYSPERAAADWLRYNCGLEVTRIRTAFTTRRPMLSALAYINPDRMMTTWMDPILAKADERTQWENAMFQYMESGETDEKYAKEYWMCMIEEGVEMGKKLETTLKQKQVSHP</sequence>
<evidence type="ECO:0000313" key="1">
    <source>
        <dbReference type="EMBL" id="KAJ2979090.1"/>
    </source>
</evidence>
<protein>
    <submittedName>
        <fullName evidence="1">Uncharacterized protein</fullName>
    </submittedName>
</protein>